<reference evidence="1 2" key="1">
    <citation type="journal article" date="2020" name="ISME J.">
        <title>Comparative genomics reveals insights into cyanobacterial evolution and habitat adaptation.</title>
        <authorList>
            <person name="Chen M.Y."/>
            <person name="Teng W.K."/>
            <person name="Zhao L."/>
            <person name="Hu C.X."/>
            <person name="Zhou Y.K."/>
            <person name="Han B.P."/>
            <person name="Song L.R."/>
            <person name="Shu W.S."/>
        </authorList>
    </citation>
    <scope>NUCLEOTIDE SEQUENCE [LARGE SCALE GENOMIC DNA]</scope>
    <source>
        <strain evidence="1 2">FACHB-1040</strain>
    </source>
</reference>
<dbReference type="EMBL" id="JACJQT010000048">
    <property type="protein sequence ID" value="MBD2279961.1"/>
    <property type="molecule type" value="Genomic_DNA"/>
</dbReference>
<evidence type="ECO:0000313" key="1">
    <source>
        <dbReference type="EMBL" id="MBD2279961.1"/>
    </source>
</evidence>
<gene>
    <name evidence="1" type="ORF">H6F99_17235</name>
</gene>
<proteinExistence type="predicted"/>
<evidence type="ECO:0000313" key="2">
    <source>
        <dbReference type="Proteomes" id="UP000606721"/>
    </source>
</evidence>
<name>A0ABR8BZ97_APHFL</name>
<protein>
    <submittedName>
        <fullName evidence="1">Uncharacterized protein</fullName>
    </submittedName>
</protein>
<comment type="caution">
    <text evidence="1">The sequence shown here is derived from an EMBL/GenBank/DDBJ whole genome shotgun (WGS) entry which is preliminary data.</text>
</comment>
<dbReference type="RefSeq" id="WP_190383691.1">
    <property type="nucleotide sequence ID" value="NZ_JACJQT010000048.1"/>
</dbReference>
<keyword evidence="2" id="KW-1185">Reference proteome</keyword>
<sequence>MTRELHKKDELLAAAPRYPILWDGHLARPFIISGQDARTTRNFGIFF</sequence>
<accession>A0ABR8BZ97</accession>
<organism evidence="1 2">
    <name type="scientific">Aphanizomenon flos-aquae FACHB-1040</name>
    <dbReference type="NCBI Taxonomy" id="2692887"/>
    <lineage>
        <taxon>Bacteria</taxon>
        <taxon>Bacillati</taxon>
        <taxon>Cyanobacteriota</taxon>
        <taxon>Cyanophyceae</taxon>
        <taxon>Nostocales</taxon>
        <taxon>Aphanizomenonaceae</taxon>
        <taxon>Aphanizomenon</taxon>
    </lineage>
</organism>
<dbReference type="Proteomes" id="UP000606721">
    <property type="component" value="Unassembled WGS sequence"/>
</dbReference>